<feature type="compositionally biased region" description="Basic residues" evidence="8">
    <location>
        <begin position="54"/>
        <end position="71"/>
    </location>
</feature>
<evidence type="ECO:0000256" key="5">
    <source>
        <dbReference type="ARBA" id="ARBA00022927"/>
    </source>
</evidence>
<evidence type="ECO:0000256" key="6">
    <source>
        <dbReference type="ARBA" id="ARBA00023242"/>
    </source>
</evidence>
<comment type="caution">
    <text evidence="12">The sequence shown here is derived from an EMBL/GenBank/DDBJ whole genome shotgun (WGS) entry which is preliminary data.</text>
</comment>
<organism evidence="12 13">
    <name type="scientific">Naegleria fowleri</name>
    <name type="common">Brain eating amoeba</name>
    <dbReference type="NCBI Taxonomy" id="5763"/>
    <lineage>
        <taxon>Eukaryota</taxon>
        <taxon>Discoba</taxon>
        <taxon>Heterolobosea</taxon>
        <taxon>Tetramitia</taxon>
        <taxon>Eutetramitia</taxon>
        <taxon>Vahlkampfiidae</taxon>
        <taxon>Naegleria</taxon>
    </lineage>
</organism>
<dbReference type="InterPro" id="IPR039768">
    <property type="entry name" value="Nmd3"/>
</dbReference>
<dbReference type="InterPro" id="IPR048898">
    <property type="entry name" value="OB_NMD3"/>
</dbReference>
<feature type="region of interest" description="Disordered" evidence="8">
    <location>
        <begin position="1"/>
        <end position="73"/>
    </location>
</feature>
<dbReference type="EMBL" id="VFQX01000038">
    <property type="protein sequence ID" value="KAF0976372.1"/>
    <property type="molecule type" value="Genomic_DNA"/>
</dbReference>
<dbReference type="AlphaFoldDB" id="A0A6A5BNF0"/>
<keyword evidence="4 7" id="KW-0963">Cytoplasm</keyword>
<dbReference type="VEuPathDB" id="AmoebaDB:NfTy_082780"/>
<dbReference type="Pfam" id="PF04981">
    <property type="entry name" value="NMD3"/>
    <property type="match status" value="1"/>
</dbReference>
<dbReference type="OMA" id="HERMPDK"/>
<comment type="function">
    <text evidence="7">Acts as an adapter for the XPO1/CRM1-mediated export of the 60S ribosomal subunit.</text>
</comment>
<dbReference type="Proteomes" id="UP000444721">
    <property type="component" value="Unassembled WGS sequence"/>
</dbReference>
<dbReference type="GeneID" id="68111817"/>
<keyword evidence="13" id="KW-1185">Reference proteome</keyword>
<accession>A0A6A5BNF0</accession>
<dbReference type="Pfam" id="PF21192">
    <property type="entry name" value="OB_NMD3"/>
    <property type="match status" value="1"/>
</dbReference>
<evidence type="ECO:0000313" key="13">
    <source>
        <dbReference type="Proteomes" id="UP000444721"/>
    </source>
</evidence>
<dbReference type="VEuPathDB" id="AmoebaDB:FDP41_004599"/>
<dbReference type="GO" id="GO:0000055">
    <property type="term" value="P:ribosomal large subunit export from nucleus"/>
    <property type="evidence" value="ECO:0007669"/>
    <property type="project" value="TreeGrafter"/>
</dbReference>
<evidence type="ECO:0000256" key="4">
    <source>
        <dbReference type="ARBA" id="ARBA00022490"/>
    </source>
</evidence>
<keyword evidence="6 7" id="KW-0539">Nucleus</keyword>
<dbReference type="PANTHER" id="PTHR12746:SF2">
    <property type="entry name" value="60S RIBOSOMAL EXPORT PROTEIN NMD3"/>
    <property type="match status" value="1"/>
</dbReference>
<comment type="similarity">
    <text evidence="1 7">Belongs to the NMD3 family.</text>
</comment>
<evidence type="ECO:0000256" key="3">
    <source>
        <dbReference type="ARBA" id="ARBA00022448"/>
    </source>
</evidence>
<keyword evidence="5 7" id="KW-0653">Protein transport</keyword>
<comment type="subcellular location">
    <subcellularLocation>
        <location evidence="7">Cytoplasm</location>
    </subcellularLocation>
    <subcellularLocation>
        <location evidence="7">Nucleus</location>
    </subcellularLocation>
</comment>
<dbReference type="GO" id="GO:0005634">
    <property type="term" value="C:nucleus"/>
    <property type="evidence" value="ECO:0007669"/>
    <property type="project" value="TreeGrafter"/>
</dbReference>
<reference evidence="12 13" key="1">
    <citation type="journal article" date="2019" name="Sci. Rep.">
        <title>Nanopore sequencing improves the draft genome of the human pathogenic amoeba Naegleria fowleri.</title>
        <authorList>
            <person name="Liechti N."/>
            <person name="Schurch N."/>
            <person name="Bruggmann R."/>
            <person name="Wittwer M."/>
        </authorList>
    </citation>
    <scope>NUCLEOTIDE SEQUENCE [LARGE SCALE GENOMIC DNA]</scope>
    <source>
        <strain evidence="12 13">ATCC 30894</strain>
    </source>
</reference>
<protein>
    <recommendedName>
        <fullName evidence="2 7">60S ribosomal export protein NMD3</fullName>
    </recommendedName>
</protein>
<evidence type="ECO:0000256" key="7">
    <source>
        <dbReference type="RuleBase" id="RU364108"/>
    </source>
</evidence>
<feature type="domain" description="60S ribosomal export protein NMD3 OB-fold" evidence="10">
    <location>
        <begin position="279"/>
        <end position="371"/>
    </location>
</feature>
<dbReference type="OrthoDB" id="203821at2759"/>
<evidence type="ECO:0000256" key="1">
    <source>
        <dbReference type="ARBA" id="ARBA00009794"/>
    </source>
</evidence>
<dbReference type="PANTHER" id="PTHR12746">
    <property type="entry name" value="NONSENSE-MEDIATED MRNA DECAY PROTEIN 3"/>
    <property type="match status" value="1"/>
</dbReference>
<dbReference type="GO" id="GO:0043023">
    <property type="term" value="F:ribosomal large subunit binding"/>
    <property type="evidence" value="ECO:0007669"/>
    <property type="project" value="InterPro"/>
</dbReference>
<evidence type="ECO:0000259" key="10">
    <source>
        <dbReference type="Pfam" id="PF21192"/>
    </source>
</evidence>
<evidence type="ECO:0000256" key="8">
    <source>
        <dbReference type="SAM" id="MobiDB-lite"/>
    </source>
</evidence>
<sequence length="449" mass="51353">MRQKQTGKGFKKPPARKTDVPSSQKKRGADMMSISDFEDTKVHEGNNYQEQIHTSKKKKKANRMTQKKKRANITASDKPIVQIRQKTSHERTLYYLEQLMLKHQITKRFPHLAFEKVAHGFDIYFHPNINLNVDEEIDQNPNATQDAATSESTNVIKFITLLSNLLPIRDLQNKSIMTGAFQKGKLGGGVQVIGASSNLESNSDADTYYIEIAPIYTGDLVCLPQRLYNSSGQIGPLVVCYKVTNSLFFIDPYTLKTLEVSSQTYFQSPFRPLLTATQLLEYTVNDVEMKRNHKGRVVSAQSGRFQLGEVSVVKTSELGISHDIQTFCHLSHLLEAGDTVYGYDLKNANFNNEDLLSYKKLVVPDVIIVRKKYDWDTQRIWTLKHFCMEPEGKDYETFLNELEEDQELRSKVLLFKHENSETIASKIKFDGEGKNPRVKLEELLEAWTI</sequence>
<dbReference type="GO" id="GO:0005737">
    <property type="term" value="C:cytoplasm"/>
    <property type="evidence" value="ECO:0007669"/>
    <property type="project" value="TreeGrafter"/>
</dbReference>
<name>A0A6A5BNF0_NAEFO</name>
<feature type="domain" description="60S ribosomal export protein NMD3 SH3" evidence="11">
    <location>
        <begin position="219"/>
        <end position="263"/>
    </location>
</feature>
<dbReference type="InterPro" id="IPR007064">
    <property type="entry name" value="Nmd3_N"/>
</dbReference>
<proteinExistence type="inferred from homology"/>
<evidence type="ECO:0000259" key="11">
    <source>
        <dbReference type="Pfam" id="PF21193"/>
    </source>
</evidence>
<dbReference type="RefSeq" id="XP_044561085.1">
    <property type="nucleotide sequence ID" value="XM_044708030.1"/>
</dbReference>
<evidence type="ECO:0000256" key="2">
    <source>
        <dbReference type="ARBA" id="ARBA00017035"/>
    </source>
</evidence>
<feature type="domain" description="Nmd3 N-terminal" evidence="9">
    <location>
        <begin position="78"/>
        <end position="126"/>
    </location>
</feature>
<dbReference type="VEuPathDB" id="AmoebaDB:NF0130840"/>
<evidence type="ECO:0000313" key="12">
    <source>
        <dbReference type="EMBL" id="KAF0976372.1"/>
    </source>
</evidence>
<feature type="compositionally biased region" description="Basic residues" evidence="8">
    <location>
        <begin position="1"/>
        <end position="15"/>
    </location>
</feature>
<keyword evidence="3 7" id="KW-0813">Transport</keyword>
<dbReference type="Pfam" id="PF21193">
    <property type="entry name" value="NMD_SH3"/>
    <property type="match status" value="1"/>
</dbReference>
<gene>
    <name evidence="12" type="ORF">FDP41_004599</name>
</gene>
<evidence type="ECO:0000259" key="9">
    <source>
        <dbReference type="Pfam" id="PF04981"/>
    </source>
</evidence>
<dbReference type="InterPro" id="IPR048899">
    <property type="entry name" value="NMD_SH3"/>
</dbReference>